<dbReference type="PANTHER" id="PTHR46954:SF1">
    <property type="entry name" value="C2H2-TYPE DOMAIN-CONTAINING PROTEIN"/>
    <property type="match status" value="1"/>
</dbReference>
<proteinExistence type="predicted"/>
<feature type="domain" description="C2H2-type" evidence="3">
    <location>
        <begin position="702"/>
        <end position="730"/>
    </location>
</feature>
<dbReference type="Proteomes" id="UP000789390">
    <property type="component" value="Unassembled WGS sequence"/>
</dbReference>
<keyword evidence="1" id="KW-0479">Metal-binding</keyword>
<evidence type="ECO:0000256" key="1">
    <source>
        <dbReference type="PROSITE-ProRule" id="PRU00042"/>
    </source>
</evidence>
<keyword evidence="1" id="KW-0862">Zinc</keyword>
<evidence type="ECO:0000259" key="3">
    <source>
        <dbReference type="PROSITE" id="PS50157"/>
    </source>
</evidence>
<reference evidence="4" key="1">
    <citation type="submission" date="2021-11" db="EMBL/GenBank/DDBJ databases">
        <authorList>
            <person name="Schell T."/>
        </authorList>
    </citation>
    <scope>NUCLEOTIDE SEQUENCE</scope>
    <source>
        <strain evidence="4">M5</strain>
    </source>
</reference>
<keyword evidence="1" id="KW-0863">Zinc-finger</keyword>
<protein>
    <recommendedName>
        <fullName evidence="3">C2H2-type domain-containing protein</fullName>
    </recommendedName>
</protein>
<feature type="region of interest" description="Disordered" evidence="2">
    <location>
        <begin position="176"/>
        <end position="199"/>
    </location>
</feature>
<accession>A0A8J2S9K8</accession>
<dbReference type="OrthoDB" id="6371737at2759"/>
<name>A0A8J2S9K8_9CRUS</name>
<dbReference type="AlphaFoldDB" id="A0A8J2S9K8"/>
<dbReference type="PROSITE" id="PS50157">
    <property type="entry name" value="ZINC_FINGER_C2H2_2"/>
    <property type="match status" value="1"/>
</dbReference>
<dbReference type="EMBL" id="CAKKLH010000339">
    <property type="protein sequence ID" value="CAH0113402.1"/>
    <property type="molecule type" value="Genomic_DNA"/>
</dbReference>
<organism evidence="4 5">
    <name type="scientific">Daphnia galeata</name>
    <dbReference type="NCBI Taxonomy" id="27404"/>
    <lineage>
        <taxon>Eukaryota</taxon>
        <taxon>Metazoa</taxon>
        <taxon>Ecdysozoa</taxon>
        <taxon>Arthropoda</taxon>
        <taxon>Crustacea</taxon>
        <taxon>Branchiopoda</taxon>
        <taxon>Diplostraca</taxon>
        <taxon>Cladocera</taxon>
        <taxon>Anomopoda</taxon>
        <taxon>Daphniidae</taxon>
        <taxon>Daphnia</taxon>
    </lineage>
</organism>
<keyword evidence="5" id="KW-1185">Reference proteome</keyword>
<dbReference type="PANTHER" id="PTHR46954">
    <property type="entry name" value="C2H2-TYPE DOMAIN-CONTAINING PROTEIN"/>
    <property type="match status" value="1"/>
</dbReference>
<dbReference type="InterPro" id="IPR013087">
    <property type="entry name" value="Znf_C2H2_type"/>
</dbReference>
<feature type="compositionally biased region" description="Basic and acidic residues" evidence="2">
    <location>
        <begin position="190"/>
        <end position="199"/>
    </location>
</feature>
<evidence type="ECO:0000313" key="4">
    <source>
        <dbReference type="EMBL" id="CAH0113402.1"/>
    </source>
</evidence>
<dbReference type="PROSITE" id="PS00028">
    <property type="entry name" value="ZINC_FINGER_C2H2_1"/>
    <property type="match status" value="1"/>
</dbReference>
<gene>
    <name evidence="4" type="ORF">DGAL_LOCUS17298</name>
</gene>
<evidence type="ECO:0000256" key="2">
    <source>
        <dbReference type="SAM" id="MobiDB-lite"/>
    </source>
</evidence>
<evidence type="ECO:0000313" key="5">
    <source>
        <dbReference type="Proteomes" id="UP000789390"/>
    </source>
</evidence>
<comment type="caution">
    <text evidence="4">The sequence shown here is derived from an EMBL/GenBank/DDBJ whole genome shotgun (WGS) entry which is preliminary data.</text>
</comment>
<dbReference type="GO" id="GO:0008270">
    <property type="term" value="F:zinc ion binding"/>
    <property type="evidence" value="ECO:0007669"/>
    <property type="project" value="UniProtKB-KW"/>
</dbReference>
<sequence>MDGQKLYTDFYKAYCLAYPEKDGKLCQTEANKKWNKLKEGDKSSFSLRVNESLKELTILSKRKKGKMLLYFSKLPTQTNKSPMMENHKDYDIEFDPESSQFIEPLDNPDAGPSIISSVSNKRSFPSRAQEDIQIQIDVLNVAIVALLKKKTTGWLKDGEEKELKEKQSKLKELEKKLNEKKNSQKRQKKFREERKNKLEEACKKNPELKNQLKLRANKGRPSIEADQPEFLKHIIKLAMYGSAAHEKRQTEVYRSIMTLDDLTSQLNKDGFNVKRSAVYLRLQPKRSNNSEGKRHVTTVPVRLIRAQNDHHIKHPDGIFCAGTIRRLEELASALGPDEVFLISQDDKARVPIGITAANKQAPLLMHMEYRIRLPDHDFAVGPGHKLIPSVYLAVVIKKDEPGNPSAIGYSGPTYIAIRSAKHSSSSALGHGFDFDTLLNLPEFQSVMKIGQDNAVKPVGIFTVDGGPDENPRYQKVIDVAVHHFLKHNLDALHIVTNAPGRSAFNRVERKMAPLSRELAGLILDHAHFGSHLDSSGKTTDTELEKKNFGHAGNLLAEIWSNVVVDDQPTIAQYINPDEPSLTSDQLMKMPNQIWFADHVRTSQYFTQIVKCLDADCCSPSRSSYFSIIPGRFLPPPIPLFHSTDGLKAPERSDFQSHKFPSLFLSLNLQPSINLFLPRSTRSFKILPYDLYNPSIQSQLLDRICKKCSIYFASKVMLKTHVTAVHSNDRLPTINTRVRPIRIAARRQRELMVILAQEELGIEEAEWAKEEDVDLPEGFNENVTLQETPVTIVQLEEHFSSPWENNE</sequence>